<keyword evidence="7" id="KW-0067">ATP-binding</keyword>
<dbReference type="Gene3D" id="3.30.460.10">
    <property type="entry name" value="Beta Polymerase, domain 2"/>
    <property type="match status" value="1"/>
</dbReference>
<dbReference type="SUPFAM" id="SSF81301">
    <property type="entry name" value="Nucleotidyltransferase"/>
    <property type="match status" value="1"/>
</dbReference>
<evidence type="ECO:0000259" key="10">
    <source>
        <dbReference type="Pfam" id="PF01909"/>
    </source>
</evidence>
<dbReference type="PANTHER" id="PTHR33571:SF14">
    <property type="entry name" value="PROTEIN ADENYLYLTRANSFERASE MJ0435-RELATED"/>
    <property type="match status" value="1"/>
</dbReference>
<protein>
    <recommendedName>
        <fullName evidence="10">Polymerase nucleotidyl transferase domain-containing protein</fullName>
    </recommendedName>
</protein>
<proteinExistence type="inferred from homology"/>
<dbReference type="CDD" id="cd05403">
    <property type="entry name" value="NT_KNTase_like"/>
    <property type="match status" value="1"/>
</dbReference>
<organism evidence="11 12">
    <name type="scientific">Mucilaginibacter mallensis</name>
    <dbReference type="NCBI Taxonomy" id="652787"/>
    <lineage>
        <taxon>Bacteria</taxon>
        <taxon>Pseudomonadati</taxon>
        <taxon>Bacteroidota</taxon>
        <taxon>Sphingobacteriia</taxon>
        <taxon>Sphingobacteriales</taxon>
        <taxon>Sphingobacteriaceae</taxon>
        <taxon>Mucilaginibacter</taxon>
    </lineage>
</organism>
<evidence type="ECO:0000256" key="8">
    <source>
        <dbReference type="ARBA" id="ARBA00022842"/>
    </source>
</evidence>
<evidence type="ECO:0000256" key="5">
    <source>
        <dbReference type="ARBA" id="ARBA00022723"/>
    </source>
</evidence>
<dbReference type="OrthoDB" id="9809668at2"/>
<evidence type="ECO:0000256" key="3">
    <source>
        <dbReference type="ARBA" id="ARBA00022679"/>
    </source>
</evidence>
<evidence type="ECO:0000256" key="9">
    <source>
        <dbReference type="ARBA" id="ARBA00038276"/>
    </source>
</evidence>
<evidence type="ECO:0000256" key="7">
    <source>
        <dbReference type="ARBA" id="ARBA00022840"/>
    </source>
</evidence>
<name>A0A1H1RMP7_MUCMA</name>
<dbReference type="PANTHER" id="PTHR33571">
    <property type="entry name" value="SSL8005 PROTEIN"/>
    <property type="match status" value="1"/>
</dbReference>
<accession>A0A1H1RMP7</accession>
<keyword evidence="8" id="KW-0460">Magnesium</keyword>
<dbReference type="STRING" id="652787.SAMN05216490_1032"/>
<comment type="cofactor">
    <cofactor evidence="1">
        <name>Mg(2+)</name>
        <dbReference type="ChEBI" id="CHEBI:18420"/>
    </cofactor>
</comment>
<evidence type="ECO:0000256" key="1">
    <source>
        <dbReference type="ARBA" id="ARBA00001946"/>
    </source>
</evidence>
<evidence type="ECO:0000256" key="4">
    <source>
        <dbReference type="ARBA" id="ARBA00022695"/>
    </source>
</evidence>
<gene>
    <name evidence="11" type="ORF">SAMN05216490_1032</name>
</gene>
<dbReference type="EMBL" id="LT629740">
    <property type="protein sequence ID" value="SDS36974.1"/>
    <property type="molecule type" value="Genomic_DNA"/>
</dbReference>
<keyword evidence="2" id="KW-1277">Toxin-antitoxin system</keyword>
<evidence type="ECO:0000256" key="6">
    <source>
        <dbReference type="ARBA" id="ARBA00022741"/>
    </source>
</evidence>
<dbReference type="InterPro" id="IPR043519">
    <property type="entry name" value="NT_sf"/>
</dbReference>
<evidence type="ECO:0000313" key="11">
    <source>
        <dbReference type="EMBL" id="SDS36974.1"/>
    </source>
</evidence>
<reference evidence="11 12" key="1">
    <citation type="submission" date="2016-10" db="EMBL/GenBank/DDBJ databases">
        <authorList>
            <person name="de Groot N.N."/>
        </authorList>
    </citation>
    <scope>NUCLEOTIDE SEQUENCE [LARGE SCALE GENOMIC DNA]</scope>
    <source>
        <strain evidence="11 12">MP1X4</strain>
    </source>
</reference>
<evidence type="ECO:0000313" key="12">
    <source>
        <dbReference type="Proteomes" id="UP000199679"/>
    </source>
</evidence>
<dbReference type="GO" id="GO:0005524">
    <property type="term" value="F:ATP binding"/>
    <property type="evidence" value="ECO:0007669"/>
    <property type="project" value="UniProtKB-KW"/>
</dbReference>
<evidence type="ECO:0000256" key="2">
    <source>
        <dbReference type="ARBA" id="ARBA00022649"/>
    </source>
</evidence>
<dbReference type="InterPro" id="IPR002934">
    <property type="entry name" value="Polymerase_NTP_transf_dom"/>
</dbReference>
<keyword evidence="5" id="KW-0479">Metal-binding</keyword>
<dbReference type="GO" id="GO:0046872">
    <property type="term" value="F:metal ion binding"/>
    <property type="evidence" value="ECO:0007669"/>
    <property type="project" value="UniProtKB-KW"/>
</dbReference>
<sequence length="96" mass="10910">MIDLNKIKSILIQLKPELLLKYPIASIGLFGSVVRDDFNTNSDIDIIVDFNGNIGIEFVTLAEELEQKLNRKVDLVSRGGIKQKYFNVIEPEIIYV</sequence>
<keyword evidence="3" id="KW-0808">Transferase</keyword>
<dbReference type="Proteomes" id="UP000199679">
    <property type="component" value="Chromosome I"/>
</dbReference>
<feature type="domain" description="Polymerase nucleotidyl transferase" evidence="10">
    <location>
        <begin position="13"/>
        <end position="85"/>
    </location>
</feature>
<comment type="similarity">
    <text evidence="9">Belongs to the MntA antitoxin family.</text>
</comment>
<dbReference type="Pfam" id="PF01909">
    <property type="entry name" value="NTP_transf_2"/>
    <property type="match status" value="1"/>
</dbReference>
<dbReference type="RefSeq" id="WP_091369974.1">
    <property type="nucleotide sequence ID" value="NZ_LT629740.1"/>
</dbReference>
<keyword evidence="12" id="KW-1185">Reference proteome</keyword>
<keyword evidence="6" id="KW-0547">Nucleotide-binding</keyword>
<dbReference type="GO" id="GO:0016779">
    <property type="term" value="F:nucleotidyltransferase activity"/>
    <property type="evidence" value="ECO:0007669"/>
    <property type="project" value="UniProtKB-KW"/>
</dbReference>
<dbReference type="AlphaFoldDB" id="A0A1H1RMP7"/>
<dbReference type="InterPro" id="IPR052038">
    <property type="entry name" value="Type-VII_TA_antitoxin"/>
</dbReference>
<keyword evidence="4" id="KW-0548">Nucleotidyltransferase</keyword>